<dbReference type="Gene3D" id="3.20.20.140">
    <property type="entry name" value="Metal-dependent hydrolases"/>
    <property type="match status" value="1"/>
</dbReference>
<dbReference type="OrthoDB" id="10266980at2759"/>
<proteinExistence type="predicted"/>
<dbReference type="GO" id="GO:0016814">
    <property type="term" value="F:hydrolase activity, acting on carbon-nitrogen (but not peptide) bonds, in cyclic amidines"/>
    <property type="evidence" value="ECO:0007669"/>
    <property type="project" value="TreeGrafter"/>
</dbReference>
<sequence>MPRASDKQTLRPQLAMDSSSSSMHDLSAVDKELERINRYQDSSSSHPEMISWGVQCLRSPTLDQPDQYLGDRAIGLISNVSLPGTRSGSTWDIEIEGQQINDIAEHDASRVQPIMTNSINVASALLLPSLCHPHIHIDKAFLLAHPRYADLQIEKGTFEEAMELTNKAKANFTEEDLQERGQRVIDESVAAGVTHMRAFVEVDKLVDLKCLQAGIALKKQADEQRRCHVQICSYAQLPLFSTAQDDQDGQTIQKLMRHAAELKDVDAIGSTPYVEDDRKRMEQNIEWMIDLSIQHNKHLDFHLDYNLDSDQEPTIWHVLQQLKEKNWLERTKERTIILGHCTRLTLWDDTTWQRLRNEIGDLPVSFVGLPTSDIYMMSTKDKVRGTLDIPRMIKEHDLNACIGINNIGNAFTPQGSCDPLTLACNGVGIYQAGTEKDAALLYECISTRARQAIGVSGSKSEDATTHGFRSGDKASFLLLGADSKNPWRTRRKLSEAVYLYDHNNGRRVFYEGRPVE</sequence>
<evidence type="ECO:0000313" key="2">
    <source>
        <dbReference type="EMBL" id="QIW96857.1"/>
    </source>
</evidence>
<evidence type="ECO:0000256" key="1">
    <source>
        <dbReference type="SAM" id="MobiDB-lite"/>
    </source>
</evidence>
<dbReference type="InterPro" id="IPR032466">
    <property type="entry name" value="Metal_Hydrolase"/>
</dbReference>
<accession>A0A6H0XQE2</accession>
<dbReference type="InterPro" id="IPR052349">
    <property type="entry name" value="Metallo-hydrolase_Enzymes"/>
</dbReference>
<name>A0A6H0XQE2_9PEZI</name>
<dbReference type="AlphaFoldDB" id="A0A6H0XQE2"/>
<dbReference type="PANTHER" id="PTHR32027">
    <property type="entry name" value="CYTOSINE DEAMINASE"/>
    <property type="match status" value="1"/>
</dbReference>
<protein>
    <submittedName>
        <fullName evidence="2">Uncharacterized protein</fullName>
    </submittedName>
</protein>
<feature type="region of interest" description="Disordered" evidence="1">
    <location>
        <begin position="1"/>
        <end position="26"/>
    </location>
</feature>
<gene>
    <name evidence="2" type="ORF">AMS68_002375</name>
</gene>
<dbReference type="Proteomes" id="UP000503462">
    <property type="component" value="Chromosome 2"/>
</dbReference>
<organism evidence="2 3">
    <name type="scientific">Peltaster fructicola</name>
    <dbReference type="NCBI Taxonomy" id="286661"/>
    <lineage>
        <taxon>Eukaryota</taxon>
        <taxon>Fungi</taxon>
        <taxon>Dikarya</taxon>
        <taxon>Ascomycota</taxon>
        <taxon>Pezizomycotina</taxon>
        <taxon>Dothideomycetes</taxon>
        <taxon>Dothideomycetes incertae sedis</taxon>
        <taxon>Peltaster</taxon>
    </lineage>
</organism>
<dbReference type="EMBL" id="CP051140">
    <property type="protein sequence ID" value="QIW96857.1"/>
    <property type="molecule type" value="Genomic_DNA"/>
</dbReference>
<evidence type="ECO:0000313" key="3">
    <source>
        <dbReference type="Proteomes" id="UP000503462"/>
    </source>
</evidence>
<feature type="compositionally biased region" description="Low complexity" evidence="1">
    <location>
        <begin position="14"/>
        <end position="26"/>
    </location>
</feature>
<keyword evidence="3" id="KW-1185">Reference proteome</keyword>
<reference evidence="2 3" key="1">
    <citation type="journal article" date="2016" name="Sci. Rep.">
        <title>Peltaster fructicola genome reveals evolution from an invasive phytopathogen to an ectophytic parasite.</title>
        <authorList>
            <person name="Xu C."/>
            <person name="Chen H."/>
            <person name="Gleason M.L."/>
            <person name="Xu J.R."/>
            <person name="Liu H."/>
            <person name="Zhang R."/>
            <person name="Sun G."/>
        </authorList>
    </citation>
    <scope>NUCLEOTIDE SEQUENCE [LARGE SCALE GENOMIC DNA]</scope>
    <source>
        <strain evidence="2 3">LNHT1506</strain>
    </source>
</reference>
<dbReference type="PANTHER" id="PTHR32027:SF0">
    <property type="entry name" value="CYTOSINE DEAMINASE"/>
    <property type="match status" value="1"/>
</dbReference>
<dbReference type="SUPFAM" id="SSF51556">
    <property type="entry name" value="Metallo-dependent hydrolases"/>
    <property type="match status" value="1"/>
</dbReference>